<dbReference type="Gene3D" id="3.30.70.260">
    <property type="match status" value="1"/>
</dbReference>
<reference evidence="1 2" key="1">
    <citation type="journal article" date="2024" name="G3 (Bethesda)">
        <title>Genome assembly of Hibiscus sabdariffa L. provides insights into metabolisms of medicinal natural products.</title>
        <authorList>
            <person name="Kim T."/>
        </authorList>
    </citation>
    <scope>NUCLEOTIDE SEQUENCE [LARGE SCALE GENOMIC DNA]</scope>
    <source>
        <strain evidence="1">TK-2024</strain>
        <tissue evidence="1">Old leaves</tissue>
    </source>
</reference>
<evidence type="ECO:0000313" key="1">
    <source>
        <dbReference type="EMBL" id="KAK8973361.1"/>
    </source>
</evidence>
<accession>A0ABR2NB43</accession>
<dbReference type="EMBL" id="JBBPBN010000187">
    <property type="protein sequence ID" value="KAK8973361.1"/>
    <property type="molecule type" value="Genomic_DNA"/>
</dbReference>
<sequence>MPGSDRELAAGHAETDGLFRVTTVIPGTDESIIKLVQQLCKLVDRHEVQDTLPTCRMSIKIAANVAARRDVLDVVNIFYE</sequence>
<evidence type="ECO:0000313" key="2">
    <source>
        <dbReference type="Proteomes" id="UP001396334"/>
    </source>
</evidence>
<gene>
    <name evidence="1" type="ORF">V6N11_069231</name>
</gene>
<name>A0ABR2NB43_9ROSI</name>
<dbReference type="Proteomes" id="UP001396334">
    <property type="component" value="Unassembled WGS sequence"/>
</dbReference>
<organism evidence="1 2">
    <name type="scientific">Hibiscus sabdariffa</name>
    <name type="common">roselle</name>
    <dbReference type="NCBI Taxonomy" id="183260"/>
    <lineage>
        <taxon>Eukaryota</taxon>
        <taxon>Viridiplantae</taxon>
        <taxon>Streptophyta</taxon>
        <taxon>Embryophyta</taxon>
        <taxon>Tracheophyta</taxon>
        <taxon>Spermatophyta</taxon>
        <taxon>Magnoliopsida</taxon>
        <taxon>eudicotyledons</taxon>
        <taxon>Gunneridae</taxon>
        <taxon>Pentapetalae</taxon>
        <taxon>rosids</taxon>
        <taxon>malvids</taxon>
        <taxon>Malvales</taxon>
        <taxon>Malvaceae</taxon>
        <taxon>Malvoideae</taxon>
        <taxon>Hibiscus</taxon>
    </lineage>
</organism>
<protein>
    <submittedName>
        <fullName evidence="1">Uncharacterized protein</fullName>
    </submittedName>
</protein>
<keyword evidence="2" id="KW-1185">Reference proteome</keyword>
<proteinExistence type="predicted"/>
<comment type="caution">
    <text evidence="1">The sequence shown here is derived from an EMBL/GenBank/DDBJ whole genome shotgun (WGS) entry which is preliminary data.</text>
</comment>